<dbReference type="Proteomes" id="UP000245207">
    <property type="component" value="Unassembled WGS sequence"/>
</dbReference>
<keyword evidence="6" id="KW-0378">Hydrolase</keyword>
<dbReference type="PANTHER" id="PTHR46986:SF1">
    <property type="entry name" value="ENDORIBONUCLEASE YBEY, CHLOROPLASTIC"/>
    <property type="match status" value="1"/>
</dbReference>
<evidence type="ECO:0000313" key="6">
    <source>
        <dbReference type="EMBL" id="PWA95014.1"/>
    </source>
</evidence>
<dbReference type="STRING" id="35608.A0A2U1QAI1"/>
<dbReference type="PANTHER" id="PTHR46986">
    <property type="entry name" value="ENDORIBONUCLEASE YBEY, CHLOROPLASTIC"/>
    <property type="match status" value="1"/>
</dbReference>
<name>A0A2U1QAI1_ARTAN</name>
<dbReference type="EMBL" id="PKPP01000272">
    <property type="protein sequence ID" value="PWA95014.1"/>
    <property type="molecule type" value="Genomic_DNA"/>
</dbReference>
<dbReference type="GO" id="GO:0006364">
    <property type="term" value="P:rRNA processing"/>
    <property type="evidence" value="ECO:0007669"/>
    <property type="project" value="InterPro"/>
</dbReference>
<evidence type="ECO:0000256" key="1">
    <source>
        <dbReference type="ARBA" id="ARBA00022723"/>
    </source>
</evidence>
<dbReference type="PROSITE" id="PS01229">
    <property type="entry name" value="COF_2"/>
    <property type="match status" value="1"/>
</dbReference>
<organism evidence="6 7">
    <name type="scientific">Artemisia annua</name>
    <name type="common">Sweet wormwood</name>
    <dbReference type="NCBI Taxonomy" id="35608"/>
    <lineage>
        <taxon>Eukaryota</taxon>
        <taxon>Viridiplantae</taxon>
        <taxon>Streptophyta</taxon>
        <taxon>Embryophyta</taxon>
        <taxon>Tracheophyta</taxon>
        <taxon>Spermatophyta</taxon>
        <taxon>Magnoliopsida</taxon>
        <taxon>eudicotyledons</taxon>
        <taxon>Gunneridae</taxon>
        <taxon>Pentapetalae</taxon>
        <taxon>asterids</taxon>
        <taxon>campanulids</taxon>
        <taxon>Asterales</taxon>
        <taxon>Asteraceae</taxon>
        <taxon>Asteroideae</taxon>
        <taxon>Anthemideae</taxon>
        <taxon>Artemisiinae</taxon>
        <taxon>Artemisia</taxon>
    </lineage>
</organism>
<reference evidence="6 7" key="1">
    <citation type="journal article" date="2018" name="Mol. Plant">
        <title>The genome of Artemisia annua provides insight into the evolution of Asteraceae family and artemisinin biosynthesis.</title>
        <authorList>
            <person name="Shen Q."/>
            <person name="Zhang L."/>
            <person name="Liao Z."/>
            <person name="Wang S."/>
            <person name="Yan T."/>
            <person name="Shi P."/>
            <person name="Liu M."/>
            <person name="Fu X."/>
            <person name="Pan Q."/>
            <person name="Wang Y."/>
            <person name="Lv Z."/>
            <person name="Lu X."/>
            <person name="Zhang F."/>
            <person name="Jiang W."/>
            <person name="Ma Y."/>
            <person name="Chen M."/>
            <person name="Hao X."/>
            <person name="Li L."/>
            <person name="Tang Y."/>
            <person name="Lv G."/>
            <person name="Zhou Y."/>
            <person name="Sun X."/>
            <person name="Brodelius P.E."/>
            <person name="Rose J.K.C."/>
            <person name="Tang K."/>
        </authorList>
    </citation>
    <scope>NUCLEOTIDE SEQUENCE [LARGE SCALE GENOMIC DNA]</scope>
    <source>
        <strain evidence="7">cv. Huhao1</strain>
        <tissue evidence="6">Leaf</tissue>
    </source>
</reference>
<comment type="caution">
    <text evidence="6">The sequence shown here is derived from an EMBL/GenBank/DDBJ whole genome shotgun (WGS) entry which is preliminary data.</text>
</comment>
<proteinExistence type="predicted"/>
<protein>
    <submittedName>
        <fullName evidence="6">Haloacid dehalogenase-like hydrolase family protein</fullName>
    </submittedName>
</protein>
<dbReference type="InterPro" id="IPR036412">
    <property type="entry name" value="HAD-like_sf"/>
</dbReference>
<dbReference type="GO" id="GO:0004222">
    <property type="term" value="F:metalloendopeptidase activity"/>
    <property type="evidence" value="ECO:0007669"/>
    <property type="project" value="InterPro"/>
</dbReference>
<keyword evidence="2 4" id="KW-0863">Zinc-finger</keyword>
<gene>
    <name evidence="6" type="ORF">CTI12_AA055040</name>
</gene>
<dbReference type="Gene3D" id="3.40.50.1000">
    <property type="entry name" value="HAD superfamily/HAD-like"/>
    <property type="match status" value="1"/>
</dbReference>
<evidence type="ECO:0000259" key="5">
    <source>
        <dbReference type="PROSITE" id="PS51999"/>
    </source>
</evidence>
<evidence type="ECO:0000313" key="7">
    <source>
        <dbReference type="Proteomes" id="UP000245207"/>
    </source>
</evidence>
<dbReference type="AlphaFoldDB" id="A0A2U1QAI1"/>
<evidence type="ECO:0000256" key="3">
    <source>
        <dbReference type="ARBA" id="ARBA00022833"/>
    </source>
</evidence>
<sequence>MVRCNRCGAPTIIKTSWTPYNPGRRFYCCGKSVSSHGIIDWYDPPMCARATQIILDPLTAPQPAGSSKGNGVRMLFDHFGVTPNEVMAIGDGKNDIEMIELASLGITLSNGSEKTKTIVNVIGISNDEDGVADAMYSGLDTTKHKKRLMDIIDAADAIGQAEVAREAIKRLAAAGAVKGALHGKELHCLALRLANHGELTRLGDW</sequence>
<keyword evidence="3" id="KW-0862">Zinc</keyword>
<keyword evidence="7" id="KW-1185">Reference proteome</keyword>
<dbReference type="InterPro" id="IPR010666">
    <property type="entry name" value="Znf_GRF"/>
</dbReference>
<dbReference type="PROSITE" id="PS51999">
    <property type="entry name" value="ZF_GRF"/>
    <property type="match status" value="1"/>
</dbReference>
<dbReference type="SUPFAM" id="SSF56784">
    <property type="entry name" value="HAD-like"/>
    <property type="match status" value="1"/>
</dbReference>
<dbReference type="InterPro" id="IPR002036">
    <property type="entry name" value="YbeY"/>
</dbReference>
<dbReference type="GO" id="GO:0008270">
    <property type="term" value="F:zinc ion binding"/>
    <property type="evidence" value="ECO:0007669"/>
    <property type="project" value="UniProtKB-KW"/>
</dbReference>
<evidence type="ECO:0000256" key="2">
    <source>
        <dbReference type="ARBA" id="ARBA00022771"/>
    </source>
</evidence>
<dbReference type="Pfam" id="PF08282">
    <property type="entry name" value="Hydrolase_3"/>
    <property type="match status" value="1"/>
</dbReference>
<dbReference type="InterPro" id="IPR023214">
    <property type="entry name" value="HAD_sf"/>
</dbReference>
<evidence type="ECO:0000256" key="4">
    <source>
        <dbReference type="PROSITE-ProRule" id="PRU01343"/>
    </source>
</evidence>
<accession>A0A2U1QAI1</accession>
<feature type="domain" description="GRF-type" evidence="5">
    <location>
        <begin position="4"/>
        <end position="45"/>
    </location>
</feature>
<keyword evidence="1" id="KW-0479">Metal-binding</keyword>
<dbReference type="OrthoDB" id="27226at2759"/>